<dbReference type="Proteomes" id="UP000004690">
    <property type="component" value="Unassembled WGS sequence"/>
</dbReference>
<evidence type="ECO:0000313" key="3">
    <source>
        <dbReference type="Proteomes" id="UP000004690"/>
    </source>
</evidence>
<keyword evidence="3" id="KW-1185">Reference proteome</keyword>
<keyword evidence="1" id="KW-0472">Membrane</keyword>
<evidence type="ECO:0000313" key="2">
    <source>
        <dbReference type="EMBL" id="EIJ37389.1"/>
    </source>
</evidence>
<accession>I3C196</accession>
<sequence length="177" mass="21711">MLLWFIVIIEFLGKYYYQFFGANYIIYNIYHLINFCFLLFLYKNYVESNRYKKLISWFFYLYLAFFFGNLLFQNYFTQIQTVPFIMGALFVIISILFLFIEILRSDRVLYVTKNLLFWISVGLLLYFVGRIPTRIIKNYWEEISYYKSIYIVEYILSIIMNVCFIIGFICSEKNKQY</sequence>
<protein>
    <submittedName>
        <fullName evidence="2">Uncharacterized protein</fullName>
    </submittedName>
</protein>
<dbReference type="AlphaFoldDB" id="I3C196"/>
<keyword evidence="1" id="KW-0812">Transmembrane</keyword>
<feature type="transmembrane region" description="Helical" evidence="1">
    <location>
        <begin position="24"/>
        <end position="42"/>
    </location>
</feature>
<name>I3C196_9FLAO</name>
<dbReference type="STRING" id="926559.JoomaDRAFT_0332"/>
<evidence type="ECO:0000256" key="1">
    <source>
        <dbReference type="SAM" id="Phobius"/>
    </source>
</evidence>
<proteinExistence type="predicted"/>
<dbReference type="EMBL" id="JH651380">
    <property type="protein sequence ID" value="EIJ37389.1"/>
    <property type="molecule type" value="Genomic_DNA"/>
</dbReference>
<dbReference type="eggNOG" id="ENOG503332Z">
    <property type="taxonomic scope" value="Bacteria"/>
</dbReference>
<dbReference type="HOGENOM" id="CLU_1281621_0_0_10"/>
<feature type="transmembrane region" description="Helical" evidence="1">
    <location>
        <begin position="54"/>
        <end position="72"/>
    </location>
</feature>
<feature type="transmembrane region" description="Helical" evidence="1">
    <location>
        <begin position="84"/>
        <end position="103"/>
    </location>
</feature>
<feature type="transmembrane region" description="Helical" evidence="1">
    <location>
        <begin position="115"/>
        <end position="136"/>
    </location>
</feature>
<keyword evidence="1" id="KW-1133">Transmembrane helix</keyword>
<gene>
    <name evidence="2" type="ORF">JoomaDRAFT_0332</name>
</gene>
<reference evidence="2 3" key="1">
    <citation type="submission" date="2012-02" db="EMBL/GenBank/DDBJ databases">
        <title>Improved High-Quality Draft genome of Joostella marina DSM 19592.</title>
        <authorList>
            <consortium name="US DOE Joint Genome Institute (JGI-PGF)"/>
            <person name="Lucas S."/>
            <person name="Copeland A."/>
            <person name="Lapidus A."/>
            <person name="Bruce D."/>
            <person name="Goodwin L."/>
            <person name="Pitluck S."/>
            <person name="Peters L."/>
            <person name="Chertkov O."/>
            <person name="Ovchinnikova G."/>
            <person name="Kyrpides N."/>
            <person name="Mavromatis K."/>
            <person name="Detter J.C."/>
            <person name="Han C."/>
            <person name="Land M."/>
            <person name="Hauser L."/>
            <person name="Markowitz V."/>
            <person name="Cheng J.-F."/>
            <person name="Hugenholtz P."/>
            <person name="Woyke T."/>
            <person name="Wu D."/>
            <person name="Tindall B."/>
            <person name="Brambilla E."/>
            <person name="Klenk H.-P."/>
            <person name="Eisen J.A."/>
        </authorList>
    </citation>
    <scope>NUCLEOTIDE SEQUENCE [LARGE SCALE GENOMIC DNA]</scope>
    <source>
        <strain evidence="2 3">DSM 19592</strain>
    </source>
</reference>
<feature type="transmembrane region" description="Helical" evidence="1">
    <location>
        <begin position="148"/>
        <end position="170"/>
    </location>
</feature>
<organism evidence="2 3">
    <name type="scientific">Galbibacter orientalis DSM 19592</name>
    <dbReference type="NCBI Taxonomy" id="926559"/>
    <lineage>
        <taxon>Bacteria</taxon>
        <taxon>Pseudomonadati</taxon>
        <taxon>Bacteroidota</taxon>
        <taxon>Flavobacteriia</taxon>
        <taxon>Flavobacteriales</taxon>
        <taxon>Flavobacteriaceae</taxon>
        <taxon>Galbibacter</taxon>
    </lineage>
</organism>